<keyword evidence="2" id="KW-1185">Reference proteome</keyword>
<evidence type="ECO:0008006" key="3">
    <source>
        <dbReference type="Google" id="ProtNLM"/>
    </source>
</evidence>
<dbReference type="GO" id="GO:0016787">
    <property type="term" value="F:hydrolase activity"/>
    <property type="evidence" value="ECO:0007669"/>
    <property type="project" value="InterPro"/>
</dbReference>
<sequence>MTHLIVPGIGGSGPTHWQTRWELDLEQTVRIAPTSWNEPRLDDWLAALDRASESAGPDAVIVAHSLGCLAVAEWLGRNPGGASAVLLVAPPDPDGDLFPEQAREFARDGVRPLGLPALVVASDDDPYGSRAFAAELAERLGAGFVSVGPLGHINAASDLGDWQEGRELLDDLVAVAQRTAA</sequence>
<gene>
    <name evidence="1" type="ORF">ATC03_07205</name>
</gene>
<dbReference type="RefSeq" id="WP_067874943.1">
    <property type="nucleotide sequence ID" value="NZ_CP013979.1"/>
</dbReference>
<dbReference type="STRING" id="453304.ATC03_07205"/>
<protein>
    <recommendedName>
        <fullName evidence="3">Alpha/beta hydrolase</fullName>
    </recommendedName>
</protein>
<dbReference type="Pfam" id="PF06821">
    <property type="entry name" value="Ser_hydrolase"/>
    <property type="match status" value="1"/>
</dbReference>
<dbReference type="AlphaFoldDB" id="A0A191WEB6"/>
<accession>A0A191WEB6</accession>
<dbReference type="OrthoDB" id="9804993at2"/>
<dbReference type="Proteomes" id="UP000078437">
    <property type="component" value="Chromosome"/>
</dbReference>
<dbReference type="InterPro" id="IPR029058">
    <property type="entry name" value="AB_hydrolase_fold"/>
</dbReference>
<organism evidence="1 2">
    <name type="scientific">Agromyces aureus</name>
    <dbReference type="NCBI Taxonomy" id="453304"/>
    <lineage>
        <taxon>Bacteria</taxon>
        <taxon>Bacillati</taxon>
        <taxon>Actinomycetota</taxon>
        <taxon>Actinomycetes</taxon>
        <taxon>Micrococcales</taxon>
        <taxon>Microbacteriaceae</taxon>
        <taxon>Agromyces</taxon>
    </lineage>
</organism>
<dbReference type="EMBL" id="CP013979">
    <property type="protein sequence ID" value="ANJ26538.1"/>
    <property type="molecule type" value="Genomic_DNA"/>
</dbReference>
<dbReference type="InterPro" id="IPR010662">
    <property type="entry name" value="RBBP9/YdeN"/>
</dbReference>
<name>A0A191WEB6_9MICO</name>
<reference evidence="1 2" key="1">
    <citation type="journal article" date="2016" name="Int. J. Syst. Evol. Microbiol.">
        <title>Agromyces aureus sp. nov., isolated from the rhizosphere of Salix caprea L. grown in a heavy-metal-contaminated soil.</title>
        <authorList>
            <person name="Corretto E."/>
            <person name="Antonielli L."/>
            <person name="Sessitsch A."/>
            <person name="Compant S."/>
            <person name="Gorfer M."/>
            <person name="Kuffner M."/>
            <person name="Brader G."/>
        </authorList>
    </citation>
    <scope>NUCLEOTIDE SEQUENCE [LARGE SCALE GENOMIC DNA]</scope>
    <source>
        <strain evidence="1 2">AR33</strain>
    </source>
</reference>
<dbReference type="Gene3D" id="3.40.50.1820">
    <property type="entry name" value="alpha/beta hydrolase"/>
    <property type="match status" value="1"/>
</dbReference>
<evidence type="ECO:0000313" key="2">
    <source>
        <dbReference type="Proteomes" id="UP000078437"/>
    </source>
</evidence>
<evidence type="ECO:0000313" key="1">
    <source>
        <dbReference type="EMBL" id="ANJ26538.1"/>
    </source>
</evidence>
<reference evidence="2" key="2">
    <citation type="submission" date="2016-01" db="EMBL/GenBank/DDBJ databases">
        <title>Complete genome sequence of Agromyces aureus AR33T and comparison with related organisms.</title>
        <authorList>
            <person name="Corretto E."/>
            <person name="Antonielli L."/>
            <person name="Sessitsch A."/>
            <person name="Brader G."/>
        </authorList>
    </citation>
    <scope>NUCLEOTIDE SEQUENCE [LARGE SCALE GENOMIC DNA]</scope>
    <source>
        <strain evidence="2">AR33</strain>
    </source>
</reference>
<dbReference type="SUPFAM" id="SSF53474">
    <property type="entry name" value="alpha/beta-Hydrolases"/>
    <property type="match status" value="1"/>
</dbReference>
<proteinExistence type="predicted"/>
<dbReference type="KEGG" id="agy:ATC03_07205"/>